<evidence type="ECO:0000259" key="1">
    <source>
        <dbReference type="PROSITE" id="PS50093"/>
    </source>
</evidence>
<sequence length="1081" mass="117238">MNHIFGMYLSVSKFLPTRLFNSIVCFTLLLAYISTNSLLVAQQLPPGFSKSVSQSGYVGSVGMVFAKDGNSFFVWEKSGLVWASVWNGTSYNRQESVTLDIREEVGEWNDFGLHSMCLDPNFETNGFIYLFYVVDLHHLLYFGTSQYSSTANEYQNATVSRVTRYKLNKVGTSYLTDYSSRTVLLGESKTTGVPITFESHAGGTILFGNDGSLLVATGDGAHHEGIDVGNDSRTNFQTALNLGIMRPEENVGALRSQMLNSHCGKVLRIDPTTGNGLPSNPFYDPMNPRAPKSRVWTLGVRNPYRICIQPNTGSTNPDDGSPGTLLIGDVGWFKWEDFHVIDKAGLNCGWPVYEGLLPTYLYYGTNVHNLDEPGQPTFESLCVQPSSFIDNPDPTLRRFTHSRPAMDYSHSANITRVPAFNGTTAIVRELGTVGAPAGTQFLGHCAIGGAYYTGTQFPAMYQNTLFFTDYVEGWIKSIVLHDEGDHHIHEIKDFASLGFDTNILDLKVNPRDGSLYYVRLDGVVSRISYGGNQPPVANATASANYGLSPLVIQFTGSNSVDPEGQALSYLWKFGDGTTSTSANPVKTFTAVSTQMYTVTLVVTDNEQLTSSQEVIISVNNTPPAVEIVTPASGTLYRMDQATTYTLQAAVTDTDTAGMQYAWQVTLRHNSHTHPEPILYERTPTVTITPAGCNPNETFYYVIIINATDNGGLTATQSLTLNPDCSSANVAVTNLQTTSKLNSVLVSWINPNVTFDEVMVVAKEATGFRGSPSGTSYTAKASFTSDGTAFEAGKVVYRGQSNSVTVTNLDPLKQYYFRVYTRVGNVWNAGVQGTATPNLPPIAPVVVPPAAELYTLYSYTVPVFTDPENQPLTATTSLPDWLTYDADTGVLTGVPVVAGSYTLTIGVTDPGNLTARVVMVVVAGPNQPPVPPVVGEQFAQIGRPFSFTVPAFTDPEGKALAYASGELPYWLSFDTNTRVMSGTPTQTNSYSVTIHATDPQGLTASVRVVINAGICTMATVKQGNWNDPTVWYCQRIPTGAETVYINHAVTVPTGYDAYAKSVVYAASGSLAFSENARLNVNP</sequence>
<dbReference type="eggNOG" id="COG3291">
    <property type="taxonomic scope" value="Bacteria"/>
</dbReference>
<dbReference type="SUPFAM" id="SSF49313">
    <property type="entry name" value="Cadherin-like"/>
    <property type="match status" value="2"/>
</dbReference>
<organism evidence="2 3">
    <name type="scientific">Spirosoma linguale (strain ATCC 33905 / DSM 74 / LMG 10896 / Claus 1)</name>
    <dbReference type="NCBI Taxonomy" id="504472"/>
    <lineage>
        <taxon>Bacteria</taxon>
        <taxon>Pseudomonadati</taxon>
        <taxon>Bacteroidota</taxon>
        <taxon>Cytophagia</taxon>
        <taxon>Cytophagales</taxon>
        <taxon>Cytophagaceae</taxon>
        <taxon>Spirosoma</taxon>
    </lineage>
</organism>
<dbReference type="GO" id="GO:0016020">
    <property type="term" value="C:membrane"/>
    <property type="evidence" value="ECO:0007669"/>
    <property type="project" value="InterPro"/>
</dbReference>
<dbReference type="InterPro" id="IPR006644">
    <property type="entry name" value="Cadg"/>
</dbReference>
<dbReference type="SMART" id="SM00089">
    <property type="entry name" value="PKD"/>
    <property type="match status" value="1"/>
</dbReference>
<dbReference type="PANTHER" id="PTHR19328:SF13">
    <property type="entry name" value="HIPL1 PROTEIN"/>
    <property type="match status" value="1"/>
</dbReference>
<dbReference type="SUPFAM" id="SSF49299">
    <property type="entry name" value="PKD domain"/>
    <property type="match status" value="1"/>
</dbReference>
<name>D2QRF1_SPILD</name>
<gene>
    <name evidence="2" type="ordered locus">Slin_4878</name>
</gene>
<dbReference type="eggNOG" id="COG2133">
    <property type="taxonomic scope" value="Bacteria"/>
</dbReference>
<dbReference type="EMBL" id="CP001769">
    <property type="protein sequence ID" value="ADB40856.1"/>
    <property type="molecule type" value="Genomic_DNA"/>
</dbReference>
<dbReference type="SUPFAM" id="SSF50952">
    <property type="entry name" value="Soluble quinoprotein glucose dehydrogenase"/>
    <property type="match status" value="1"/>
</dbReference>
<dbReference type="GO" id="GO:0005509">
    <property type="term" value="F:calcium ion binding"/>
    <property type="evidence" value="ECO:0007669"/>
    <property type="project" value="InterPro"/>
</dbReference>
<dbReference type="STRING" id="504472.Slin_4878"/>
<dbReference type="PROSITE" id="PS50093">
    <property type="entry name" value="PKD"/>
    <property type="match status" value="1"/>
</dbReference>
<dbReference type="Gene3D" id="2.120.10.30">
    <property type="entry name" value="TolB, C-terminal domain"/>
    <property type="match status" value="1"/>
</dbReference>
<dbReference type="InterPro" id="IPR003961">
    <property type="entry name" value="FN3_dom"/>
</dbReference>
<dbReference type="HOGENOM" id="CLU_286030_0_0_10"/>
<dbReference type="SUPFAM" id="SSF49265">
    <property type="entry name" value="Fibronectin type III"/>
    <property type="match status" value="1"/>
</dbReference>
<dbReference type="SMART" id="SM00736">
    <property type="entry name" value="CADG"/>
    <property type="match status" value="2"/>
</dbReference>
<keyword evidence="3" id="KW-1185">Reference proteome</keyword>
<dbReference type="KEGG" id="sli:Slin_4878"/>
<dbReference type="Gene3D" id="2.60.40.10">
    <property type="entry name" value="Immunoglobulins"/>
    <property type="match status" value="4"/>
</dbReference>
<dbReference type="Pfam" id="PF07995">
    <property type="entry name" value="GSDH"/>
    <property type="match status" value="1"/>
</dbReference>
<dbReference type="CDD" id="cd00146">
    <property type="entry name" value="PKD"/>
    <property type="match status" value="1"/>
</dbReference>
<dbReference type="InterPro" id="IPR036116">
    <property type="entry name" value="FN3_sf"/>
</dbReference>
<accession>D2QRF1</accession>
<evidence type="ECO:0000313" key="3">
    <source>
        <dbReference type="Proteomes" id="UP000002028"/>
    </source>
</evidence>
<dbReference type="InterPro" id="IPR000601">
    <property type="entry name" value="PKD_dom"/>
</dbReference>
<dbReference type="InterPro" id="IPR013783">
    <property type="entry name" value="Ig-like_fold"/>
</dbReference>
<dbReference type="InterPro" id="IPR011042">
    <property type="entry name" value="6-blade_b-propeller_TolB-like"/>
</dbReference>
<dbReference type="InterPro" id="IPR011041">
    <property type="entry name" value="Quinoprot_gluc/sorb_DH_b-prop"/>
</dbReference>
<dbReference type="AlphaFoldDB" id="D2QRF1"/>
<dbReference type="Proteomes" id="UP000002028">
    <property type="component" value="Chromosome"/>
</dbReference>
<reference evidence="2 3" key="1">
    <citation type="journal article" date="2010" name="Stand. Genomic Sci.">
        <title>Complete genome sequence of Spirosoma linguale type strain (1).</title>
        <authorList>
            <person name="Lail K."/>
            <person name="Sikorski J."/>
            <person name="Saunders E."/>
            <person name="Lapidus A."/>
            <person name="Glavina Del Rio T."/>
            <person name="Copeland A."/>
            <person name="Tice H."/>
            <person name="Cheng J.-F."/>
            <person name="Lucas S."/>
            <person name="Nolan M."/>
            <person name="Bruce D."/>
            <person name="Goodwin L."/>
            <person name="Pitluck S."/>
            <person name="Ivanova N."/>
            <person name="Mavromatis K."/>
            <person name="Ovchinnikova G."/>
            <person name="Pati A."/>
            <person name="Chen A."/>
            <person name="Palaniappan K."/>
            <person name="Land M."/>
            <person name="Hauser L."/>
            <person name="Chang Y.-J."/>
            <person name="Jeffries C.D."/>
            <person name="Chain P."/>
            <person name="Brettin T."/>
            <person name="Detter J.C."/>
            <person name="Schuetze A."/>
            <person name="Rohde M."/>
            <person name="Tindall B.J."/>
            <person name="Goeker M."/>
            <person name="Bristow J."/>
            <person name="Eisen J.A."/>
            <person name="Markowitz V."/>
            <person name="Hugenholtz P."/>
            <person name="Kyrpides N.C."/>
            <person name="Klenk H.-P."/>
            <person name="Chen F."/>
        </authorList>
    </citation>
    <scope>NUCLEOTIDE SEQUENCE [LARGE SCALE GENOMIC DNA]</scope>
    <source>
        <strain evidence="3">ATCC 33905 / DSM 74 / LMG 10896 / Claus 1</strain>
    </source>
</reference>
<dbReference type="InterPro" id="IPR022409">
    <property type="entry name" value="PKD/Chitinase_dom"/>
</dbReference>
<dbReference type="Pfam" id="PF05345">
    <property type="entry name" value="He_PIG"/>
    <property type="match status" value="2"/>
</dbReference>
<dbReference type="SMART" id="SM00060">
    <property type="entry name" value="FN3"/>
    <property type="match status" value="1"/>
</dbReference>
<evidence type="ECO:0000313" key="2">
    <source>
        <dbReference type="EMBL" id="ADB40856.1"/>
    </source>
</evidence>
<dbReference type="InterPro" id="IPR012938">
    <property type="entry name" value="Glc/Sorbosone_DH"/>
</dbReference>
<proteinExistence type="predicted"/>
<protein>
    <submittedName>
        <fullName evidence="2">PKD domain containing protein</fullName>
    </submittedName>
</protein>
<feature type="domain" description="PKD" evidence="1">
    <location>
        <begin position="535"/>
        <end position="618"/>
    </location>
</feature>
<dbReference type="InterPro" id="IPR035986">
    <property type="entry name" value="PKD_dom_sf"/>
</dbReference>
<dbReference type="InterPro" id="IPR015919">
    <property type="entry name" value="Cadherin-like_sf"/>
</dbReference>
<dbReference type="Pfam" id="PF18911">
    <property type="entry name" value="PKD_4"/>
    <property type="match status" value="1"/>
</dbReference>
<dbReference type="PANTHER" id="PTHR19328">
    <property type="entry name" value="HEDGEHOG-INTERACTING PROTEIN"/>
    <property type="match status" value="1"/>
</dbReference>